<dbReference type="AlphaFoldDB" id="A0AB73ASA4"/>
<name>A0AB73ASA4_BACFG</name>
<dbReference type="Proteomes" id="UP000021175">
    <property type="component" value="Unassembled WGS sequence"/>
</dbReference>
<evidence type="ECO:0000313" key="1">
    <source>
        <dbReference type="EMBL" id="EYB12115.1"/>
    </source>
</evidence>
<sequence>MQMKELFDSIATQNAEIRTVAKSLPLFLNRLSQTDKNLK</sequence>
<dbReference type="EMBL" id="JGEU01000010">
    <property type="protein sequence ID" value="EYB12115.1"/>
    <property type="molecule type" value="Genomic_DNA"/>
</dbReference>
<gene>
    <name evidence="1" type="ORF">M119_4704</name>
</gene>
<proteinExistence type="predicted"/>
<protein>
    <submittedName>
        <fullName evidence="1">Uncharacterized protein</fullName>
    </submittedName>
</protein>
<reference evidence="1 2" key="1">
    <citation type="submission" date="2014-02" db="EMBL/GenBank/DDBJ databases">
        <authorList>
            <person name="Sears C."/>
            <person name="Carroll K."/>
            <person name="Sack B.R."/>
            <person name="Qadri F."/>
            <person name="Myers L.L."/>
            <person name="Chung G.-T."/>
            <person name="Escheverria P."/>
            <person name="Fraser C.M."/>
            <person name="Sadzewicz L."/>
            <person name="Shefchek K.A."/>
            <person name="Tallon L."/>
            <person name="Das S.P."/>
            <person name="Daugherty S."/>
            <person name="Mongodin E.F."/>
        </authorList>
    </citation>
    <scope>NUCLEOTIDE SEQUENCE [LARGE SCALE GENOMIC DNA]</scope>
    <source>
        <strain evidence="1 2">3783N1-6</strain>
    </source>
</reference>
<accession>A0AB73ASA4</accession>
<comment type="caution">
    <text evidence="1">The sequence shown here is derived from an EMBL/GenBank/DDBJ whole genome shotgun (WGS) entry which is preliminary data.</text>
</comment>
<evidence type="ECO:0000313" key="2">
    <source>
        <dbReference type="Proteomes" id="UP000021175"/>
    </source>
</evidence>
<organism evidence="1 2">
    <name type="scientific">Bacteroides fragilis str. 3783N1-6</name>
    <dbReference type="NCBI Taxonomy" id="1339310"/>
    <lineage>
        <taxon>Bacteria</taxon>
        <taxon>Pseudomonadati</taxon>
        <taxon>Bacteroidota</taxon>
        <taxon>Bacteroidia</taxon>
        <taxon>Bacteroidales</taxon>
        <taxon>Bacteroidaceae</taxon>
        <taxon>Bacteroides</taxon>
    </lineage>
</organism>